<dbReference type="SUPFAM" id="SSF53098">
    <property type="entry name" value="Ribonuclease H-like"/>
    <property type="match status" value="1"/>
</dbReference>
<keyword evidence="6" id="KW-1185">Reference proteome</keyword>
<keyword evidence="1" id="KW-0540">Nuclease</keyword>
<dbReference type="InterPro" id="IPR036397">
    <property type="entry name" value="RNaseH_sf"/>
</dbReference>
<dbReference type="Pfam" id="PF00929">
    <property type="entry name" value="RNase_T"/>
    <property type="match status" value="1"/>
</dbReference>
<evidence type="ECO:0000256" key="3">
    <source>
        <dbReference type="PROSITE-ProRule" id="PRU00042"/>
    </source>
</evidence>
<keyword evidence="3" id="KW-0863">Zinc-finger</keyword>
<keyword evidence="3" id="KW-0479">Metal-binding</keyword>
<sequence>MESGDDLPKTLVTSTKRHKCAACFKQYKKKEHLIAHMKASHHSVHQPNCSVCRKHCKSFESLREHMNGPIAKGDCSRVFAERGCCLCMRIFDSSAVLEEHRYMCCLPAPVPLGSMKMPYSESLIYDPPPNNEIADFGHSEAVALECEMVGCGSDGSLDVCARVCLVDEYEKPIFHTYVLPQIPVTNYRYEITGITEDHLREAMPLEEVREKILDILYNGESIGILRLHGGKGRILVGHGLEHDLDRLKMHYPDLLIRYEIQSGLHDPYEGSVSVMRLYKRLRAEKHQTSKRNLSLASRVSHSLMNGHYSFSTREIENMTPDELFDISKSNYRCWCLD</sequence>
<evidence type="ECO:0000256" key="1">
    <source>
        <dbReference type="ARBA" id="ARBA00022722"/>
    </source>
</evidence>
<dbReference type="PANTHER" id="PTHR12801">
    <property type="entry name" value="RNA EXONUCLEASE REXO1 / RECO3 FAMILY MEMBER-RELATED"/>
    <property type="match status" value="1"/>
</dbReference>
<dbReference type="InterPro" id="IPR013087">
    <property type="entry name" value="Znf_C2H2_type"/>
</dbReference>
<protein>
    <submittedName>
        <fullName evidence="5">RNA exonuclease</fullName>
    </submittedName>
</protein>
<keyword evidence="2" id="KW-0378">Hydrolase</keyword>
<organism evidence="5 6">
    <name type="scientific">Striga asiatica</name>
    <name type="common">Asiatic witchweed</name>
    <name type="synonym">Buchnera asiatica</name>
    <dbReference type="NCBI Taxonomy" id="4170"/>
    <lineage>
        <taxon>Eukaryota</taxon>
        <taxon>Viridiplantae</taxon>
        <taxon>Streptophyta</taxon>
        <taxon>Embryophyta</taxon>
        <taxon>Tracheophyta</taxon>
        <taxon>Spermatophyta</taxon>
        <taxon>Magnoliopsida</taxon>
        <taxon>eudicotyledons</taxon>
        <taxon>Gunneridae</taxon>
        <taxon>Pentapetalae</taxon>
        <taxon>asterids</taxon>
        <taxon>lamiids</taxon>
        <taxon>Lamiales</taxon>
        <taxon>Orobanchaceae</taxon>
        <taxon>Buchnereae</taxon>
        <taxon>Striga</taxon>
    </lineage>
</organism>
<dbReference type="PROSITE" id="PS00028">
    <property type="entry name" value="ZINC_FINGER_C2H2_1"/>
    <property type="match status" value="1"/>
</dbReference>
<reference evidence="6" key="1">
    <citation type="journal article" date="2019" name="Curr. Biol.">
        <title>Genome Sequence of Striga asiatica Provides Insight into the Evolution of Plant Parasitism.</title>
        <authorList>
            <person name="Yoshida S."/>
            <person name="Kim S."/>
            <person name="Wafula E.K."/>
            <person name="Tanskanen J."/>
            <person name="Kim Y.M."/>
            <person name="Honaas L."/>
            <person name="Yang Z."/>
            <person name="Spallek T."/>
            <person name="Conn C.E."/>
            <person name="Ichihashi Y."/>
            <person name="Cheong K."/>
            <person name="Cui S."/>
            <person name="Der J.P."/>
            <person name="Gundlach H."/>
            <person name="Jiao Y."/>
            <person name="Hori C."/>
            <person name="Ishida J.K."/>
            <person name="Kasahara H."/>
            <person name="Kiba T."/>
            <person name="Kim M.S."/>
            <person name="Koo N."/>
            <person name="Laohavisit A."/>
            <person name="Lee Y.H."/>
            <person name="Lumba S."/>
            <person name="McCourt P."/>
            <person name="Mortimer J.C."/>
            <person name="Mutuku J.M."/>
            <person name="Nomura T."/>
            <person name="Sasaki-Sekimoto Y."/>
            <person name="Seto Y."/>
            <person name="Wang Y."/>
            <person name="Wakatake T."/>
            <person name="Sakakibara H."/>
            <person name="Demura T."/>
            <person name="Yamaguchi S."/>
            <person name="Yoneyama K."/>
            <person name="Manabe R.I."/>
            <person name="Nelson D.C."/>
            <person name="Schulman A.H."/>
            <person name="Timko M.P."/>
            <person name="dePamphilis C.W."/>
            <person name="Choi D."/>
            <person name="Shirasu K."/>
        </authorList>
    </citation>
    <scope>NUCLEOTIDE SEQUENCE [LARGE SCALE GENOMIC DNA]</scope>
    <source>
        <strain evidence="6">cv. UVA1</strain>
    </source>
</reference>
<evidence type="ECO:0000313" key="5">
    <source>
        <dbReference type="EMBL" id="GER24800.1"/>
    </source>
</evidence>
<evidence type="ECO:0000256" key="2">
    <source>
        <dbReference type="ARBA" id="ARBA00022801"/>
    </source>
</evidence>
<dbReference type="InterPro" id="IPR047021">
    <property type="entry name" value="REXO1/3/4-like"/>
</dbReference>
<feature type="domain" description="C2H2-type" evidence="4">
    <location>
        <begin position="18"/>
        <end position="47"/>
    </location>
</feature>
<gene>
    <name evidence="5" type="ORF">STAS_00337</name>
</gene>
<accession>A0A5A7NWC7</accession>
<evidence type="ECO:0000313" key="6">
    <source>
        <dbReference type="Proteomes" id="UP000325081"/>
    </source>
</evidence>
<name>A0A5A7NWC7_STRAF</name>
<dbReference type="Proteomes" id="UP000325081">
    <property type="component" value="Unassembled WGS sequence"/>
</dbReference>
<dbReference type="EMBL" id="BKCP01000001">
    <property type="protein sequence ID" value="GER24800.1"/>
    <property type="molecule type" value="Genomic_DNA"/>
</dbReference>
<dbReference type="InterPro" id="IPR013520">
    <property type="entry name" value="Ribonucl_H"/>
</dbReference>
<dbReference type="AlphaFoldDB" id="A0A5A7NWC7"/>
<dbReference type="GO" id="GO:0008270">
    <property type="term" value="F:zinc ion binding"/>
    <property type="evidence" value="ECO:0007669"/>
    <property type="project" value="UniProtKB-KW"/>
</dbReference>
<keyword evidence="3" id="KW-0862">Zinc</keyword>
<dbReference type="InterPro" id="IPR012337">
    <property type="entry name" value="RNaseH-like_sf"/>
</dbReference>
<dbReference type="GO" id="GO:0004527">
    <property type="term" value="F:exonuclease activity"/>
    <property type="evidence" value="ECO:0007669"/>
    <property type="project" value="UniProtKB-KW"/>
</dbReference>
<dbReference type="GO" id="GO:0003676">
    <property type="term" value="F:nucleic acid binding"/>
    <property type="evidence" value="ECO:0007669"/>
    <property type="project" value="InterPro"/>
</dbReference>
<dbReference type="GO" id="GO:0005634">
    <property type="term" value="C:nucleus"/>
    <property type="evidence" value="ECO:0007669"/>
    <property type="project" value="TreeGrafter"/>
</dbReference>
<evidence type="ECO:0000259" key="4">
    <source>
        <dbReference type="PROSITE" id="PS50157"/>
    </source>
</evidence>
<dbReference type="Gene3D" id="3.30.160.60">
    <property type="entry name" value="Classic Zinc Finger"/>
    <property type="match status" value="1"/>
</dbReference>
<dbReference type="SMART" id="SM00479">
    <property type="entry name" value="EXOIII"/>
    <property type="match status" value="1"/>
</dbReference>
<proteinExistence type="predicted"/>
<dbReference type="PROSITE" id="PS50157">
    <property type="entry name" value="ZINC_FINGER_C2H2_2"/>
    <property type="match status" value="1"/>
</dbReference>
<keyword evidence="5" id="KW-0269">Exonuclease</keyword>
<dbReference type="OrthoDB" id="8191639at2759"/>
<dbReference type="PANTHER" id="PTHR12801:SF123">
    <property type="entry name" value="RNA EXONUCLEASE 4"/>
    <property type="match status" value="1"/>
</dbReference>
<comment type="caution">
    <text evidence="5">The sequence shown here is derived from an EMBL/GenBank/DDBJ whole genome shotgun (WGS) entry which is preliminary data.</text>
</comment>
<dbReference type="Gene3D" id="3.30.420.10">
    <property type="entry name" value="Ribonuclease H-like superfamily/Ribonuclease H"/>
    <property type="match status" value="1"/>
</dbReference>